<accession>A0A1B6GCM8</accession>
<evidence type="ECO:0000256" key="2">
    <source>
        <dbReference type="ARBA" id="ARBA00004569"/>
    </source>
</evidence>
<dbReference type="GO" id="GO:1990246">
    <property type="term" value="C:uniplex complex"/>
    <property type="evidence" value="ECO:0007669"/>
    <property type="project" value="TreeGrafter"/>
</dbReference>
<feature type="domain" description="EF-hand" evidence="10">
    <location>
        <begin position="191"/>
        <end position="226"/>
    </location>
</feature>
<evidence type="ECO:0000313" key="11">
    <source>
        <dbReference type="EMBL" id="JAS52114.1"/>
    </source>
</evidence>
<evidence type="ECO:0000256" key="8">
    <source>
        <dbReference type="ARBA" id="ARBA00023136"/>
    </source>
</evidence>
<dbReference type="SUPFAM" id="SSF47473">
    <property type="entry name" value="EF-hand"/>
    <property type="match status" value="2"/>
</dbReference>
<evidence type="ECO:0000256" key="1">
    <source>
        <dbReference type="ARBA" id="ARBA00004273"/>
    </source>
</evidence>
<dbReference type="PROSITE" id="PS00018">
    <property type="entry name" value="EF_HAND_1"/>
    <property type="match status" value="1"/>
</dbReference>
<evidence type="ECO:0000313" key="12">
    <source>
        <dbReference type="EMBL" id="JAS56037.1"/>
    </source>
</evidence>
<evidence type="ECO:0000256" key="4">
    <source>
        <dbReference type="ARBA" id="ARBA00022792"/>
    </source>
</evidence>
<dbReference type="GO" id="GO:0005758">
    <property type="term" value="C:mitochondrial intermembrane space"/>
    <property type="evidence" value="ECO:0007669"/>
    <property type="project" value="UniProtKB-SubCell"/>
</dbReference>
<dbReference type="Pfam" id="PF13499">
    <property type="entry name" value="EF-hand_7"/>
    <property type="match status" value="1"/>
</dbReference>
<evidence type="ECO:0000256" key="3">
    <source>
        <dbReference type="ARBA" id="ARBA00022737"/>
    </source>
</evidence>
<reference evidence="13" key="1">
    <citation type="submission" date="2015-11" db="EMBL/GenBank/DDBJ databases">
        <title>De novo transcriptome assembly of four potential Pierce s Disease insect vectors from Arizona vineyards.</title>
        <authorList>
            <person name="Tassone E.E."/>
        </authorList>
    </citation>
    <scope>NUCLEOTIDE SEQUENCE</scope>
</reference>
<protein>
    <recommendedName>
        <fullName evidence="10">EF-hand domain-containing protein</fullName>
    </recommendedName>
</protein>
<evidence type="ECO:0000256" key="7">
    <source>
        <dbReference type="ARBA" id="ARBA00023128"/>
    </source>
</evidence>
<keyword evidence="8" id="KW-0472">Membrane</keyword>
<keyword evidence="4" id="KW-0999">Mitochondrion inner membrane</keyword>
<keyword evidence="5" id="KW-0106">Calcium</keyword>
<dbReference type="GO" id="GO:0036444">
    <property type="term" value="P:calcium import into the mitochondrion"/>
    <property type="evidence" value="ECO:0007669"/>
    <property type="project" value="UniProtKB-ARBA"/>
</dbReference>
<feature type="non-terminal residue" evidence="13">
    <location>
        <position position="1"/>
    </location>
</feature>
<evidence type="ECO:0000256" key="5">
    <source>
        <dbReference type="ARBA" id="ARBA00022837"/>
    </source>
</evidence>
<evidence type="ECO:0000256" key="9">
    <source>
        <dbReference type="SAM" id="MobiDB-lite"/>
    </source>
</evidence>
<proteinExistence type="predicted"/>
<keyword evidence="7" id="KW-0496">Mitochondrion</keyword>
<dbReference type="EMBL" id="GECZ01000662">
    <property type="protein sequence ID" value="JAS69107.1"/>
    <property type="molecule type" value="Transcribed_RNA"/>
</dbReference>
<evidence type="ECO:0000313" key="13">
    <source>
        <dbReference type="EMBL" id="JAS60172.1"/>
    </source>
</evidence>
<dbReference type="InterPro" id="IPR039800">
    <property type="entry name" value="MICU1/2/3"/>
</dbReference>
<feature type="domain" description="EF-hand" evidence="10">
    <location>
        <begin position="434"/>
        <end position="469"/>
    </location>
</feature>
<dbReference type="EMBL" id="GECZ01009597">
    <property type="protein sequence ID" value="JAS60172.1"/>
    <property type="molecule type" value="Transcribed_RNA"/>
</dbReference>
<dbReference type="PROSITE" id="PS50222">
    <property type="entry name" value="EF_HAND_2"/>
    <property type="match status" value="2"/>
</dbReference>
<dbReference type="GO" id="GO:0005509">
    <property type="term" value="F:calcium ion binding"/>
    <property type="evidence" value="ECO:0007669"/>
    <property type="project" value="InterPro"/>
</dbReference>
<keyword evidence="6" id="KW-0809">Transit peptide</keyword>
<dbReference type="EMBL" id="GECZ01017655">
    <property type="protein sequence ID" value="JAS52114.1"/>
    <property type="molecule type" value="Transcribed_RNA"/>
</dbReference>
<keyword evidence="3" id="KW-0677">Repeat</keyword>
<feature type="compositionally biased region" description="Basic and acidic residues" evidence="9">
    <location>
        <begin position="270"/>
        <end position="279"/>
    </location>
</feature>
<comment type="subcellular location">
    <subcellularLocation>
        <location evidence="1">Mitochondrion inner membrane</location>
    </subcellularLocation>
    <subcellularLocation>
        <location evidence="2">Mitochondrion intermembrane space</location>
    </subcellularLocation>
</comment>
<dbReference type="PANTHER" id="PTHR12294">
    <property type="entry name" value="EF HAND DOMAIN FAMILY A1,A2-RELATED"/>
    <property type="match status" value="1"/>
</dbReference>
<dbReference type="InterPro" id="IPR002048">
    <property type="entry name" value="EF_hand_dom"/>
</dbReference>
<dbReference type="PANTHER" id="PTHR12294:SF13">
    <property type="entry name" value="MITOCHONDRIAL CALCIUM UPTAKE 3, ISOFORM D"/>
    <property type="match status" value="1"/>
</dbReference>
<dbReference type="AlphaFoldDB" id="A0A1B6GCM8"/>
<dbReference type="SMART" id="SM00054">
    <property type="entry name" value="EFh"/>
    <property type="match status" value="2"/>
</dbReference>
<sequence length="495" mass="57608">LIPHFLSSSANVTVLRQVIKMASLRRSLSRLLQISKSFPANSRSLSFYKQNKSLNTVYTTCGVVVGASVFYYFVTKKRNAHTVYAFKPRKREDDLSRAVKLTSRERRFIKFASVEYDGQLYMTPQDFLESFVDQEPRPRVKRKILNQKDLDNIRDYTPLLNRGNTRMFRDLRDKGIISYTEYLFLLSILTKPQTGFRIAFNMFDTDGNERVDKNEFLVCMNLVSGLANKTLNFQVSLEPQEVEPTDIVSEASDSIMEKIFSHAWKDKRGLGEEEGEPKQEGQPSDEYVDDEQGLQRRHAVDTTLIIHFFGKKGNNELRYEGFRKFMENLQTEVLELEFNEFSKGSSTISEIDFAKILLRYTYLDTDAYDMYLDRLLDRVKEDNGISFEEFRVFCQFLNNLEDFTIAMRMYTLADHPISKDEFHRAVKICTGTSLSEHLVHTVFALFDEDGDGQLSYREFIAIMKDRLHRGFKITPKNEGLESFKQCLRQEMKSPG</sequence>
<evidence type="ECO:0000259" key="10">
    <source>
        <dbReference type="PROSITE" id="PS50222"/>
    </source>
</evidence>
<feature type="region of interest" description="Disordered" evidence="9">
    <location>
        <begin position="270"/>
        <end position="293"/>
    </location>
</feature>
<dbReference type="EMBL" id="GECZ01013732">
    <property type="protein sequence ID" value="JAS56037.1"/>
    <property type="molecule type" value="Transcribed_RNA"/>
</dbReference>
<organism evidence="13">
    <name type="scientific">Cuerna arida</name>
    <dbReference type="NCBI Taxonomy" id="1464854"/>
    <lineage>
        <taxon>Eukaryota</taxon>
        <taxon>Metazoa</taxon>
        <taxon>Ecdysozoa</taxon>
        <taxon>Arthropoda</taxon>
        <taxon>Hexapoda</taxon>
        <taxon>Insecta</taxon>
        <taxon>Pterygota</taxon>
        <taxon>Neoptera</taxon>
        <taxon>Paraneoptera</taxon>
        <taxon>Hemiptera</taxon>
        <taxon>Auchenorrhyncha</taxon>
        <taxon>Membracoidea</taxon>
        <taxon>Cicadellidae</taxon>
        <taxon>Cicadellinae</taxon>
        <taxon>Proconiini</taxon>
        <taxon>Cuerna</taxon>
    </lineage>
</organism>
<dbReference type="GO" id="GO:0051560">
    <property type="term" value="P:mitochondrial calcium ion homeostasis"/>
    <property type="evidence" value="ECO:0007669"/>
    <property type="project" value="TreeGrafter"/>
</dbReference>
<name>A0A1B6GCM8_9HEMI</name>
<dbReference type="Gene3D" id="1.10.238.10">
    <property type="entry name" value="EF-hand"/>
    <property type="match status" value="3"/>
</dbReference>
<gene>
    <name evidence="11" type="ORF">g.43271</name>
    <name evidence="13" type="ORF">g.43272</name>
    <name evidence="14" type="ORF">g.43273</name>
    <name evidence="12" type="ORF">g.43275</name>
</gene>
<evidence type="ECO:0000313" key="14">
    <source>
        <dbReference type="EMBL" id="JAS69107.1"/>
    </source>
</evidence>
<dbReference type="InterPro" id="IPR011992">
    <property type="entry name" value="EF-hand-dom_pair"/>
</dbReference>
<evidence type="ECO:0000256" key="6">
    <source>
        <dbReference type="ARBA" id="ARBA00022946"/>
    </source>
</evidence>
<dbReference type="InterPro" id="IPR018247">
    <property type="entry name" value="EF_Hand_1_Ca_BS"/>
</dbReference>